<dbReference type="SUPFAM" id="SSF54373">
    <property type="entry name" value="FAD-linked reductases, C-terminal domain"/>
    <property type="match status" value="1"/>
</dbReference>
<reference evidence="2" key="1">
    <citation type="journal article" date="2022" name="IScience">
        <title>Evolution of zygomycete secretomes and the origins of terrestrial fungal ecologies.</title>
        <authorList>
            <person name="Chang Y."/>
            <person name="Wang Y."/>
            <person name="Mondo S."/>
            <person name="Ahrendt S."/>
            <person name="Andreopoulos W."/>
            <person name="Barry K."/>
            <person name="Beard J."/>
            <person name="Benny G.L."/>
            <person name="Blankenship S."/>
            <person name="Bonito G."/>
            <person name="Cuomo C."/>
            <person name="Desiro A."/>
            <person name="Gervers K.A."/>
            <person name="Hundley H."/>
            <person name="Kuo A."/>
            <person name="LaButti K."/>
            <person name="Lang B.F."/>
            <person name="Lipzen A."/>
            <person name="O'Donnell K."/>
            <person name="Pangilinan J."/>
            <person name="Reynolds N."/>
            <person name="Sandor L."/>
            <person name="Smith M.E."/>
            <person name="Tsang A."/>
            <person name="Grigoriev I.V."/>
            <person name="Stajich J.E."/>
            <person name="Spatafora J.W."/>
        </authorList>
    </citation>
    <scope>NUCLEOTIDE SEQUENCE</scope>
    <source>
        <strain evidence="2">RSA 2281</strain>
    </source>
</reference>
<sequence length="749" mass="85790">MLALASQYHHFQPLDDTNYYANVYTHHEEADTPTIESESLTNIHLNWNCGNYELNNEEVQGNLILSIGACGLNNNQNIANETINKDAHHVIGSFSIVTTINSAATTSQPQQYCHQQRKFIWAVPPLETLDMHQGCLFAIHGSSNRIYAKSKQYSVSPSNRFTINREQQEEQDKFDKQQQQKSQLLFDMYFDGVTYFKHMMAKKHVNRNYNDAFMEVDPILAKEEKKIGIIGAGASGLFSAYLLMQAGYKNIEIVEGNDRIGGRIKTAYFDKSKAVYNELGAMRIPTAWRYRNETTMLPIHEHRIVLQVSKELNKINKNEKDQIKFIPFIDHDDNNLAYFNGFRLPDGRIPTKKEFSDMTGSLHIYPGALANISREAFDIVQPFKSVEILKTLAQDFYGTFKKAIYTFGDQWSERDWLYREMNASTSAVDFAIQLKERMDIWDAMCSAFFTAETNAFQAIYGGMSRLPEALLLALGDKKIIKYNTLISKIEYIDHEGKKDNDTGTTTMEKTISIQWKNRPFDRTFNSKEFDNVIISAPFAVVRSWHLPQELPYTIKSAIRYLKDVTACKVLLEFESRFWEHDQDHPIFGGCSNTDLPTTDICYPSNDLGSEGPAVMIASYVRDDLLHLGALSDEEHVARILEDVVELHGDIAYEQYTGRYARQCWGHDPFARAAWAMYTAAHRRLLLPSYYEYLDGLVFVGEHTHIYQSWISSALHSAIRGVIMILIEHGDIDGAKNISNHWNTTSYVHI</sequence>
<dbReference type="Gene3D" id="3.90.660.10">
    <property type="match status" value="1"/>
</dbReference>
<feature type="domain" description="Amine oxidase" evidence="1">
    <location>
        <begin position="235"/>
        <end position="719"/>
    </location>
</feature>
<dbReference type="PANTHER" id="PTHR10742:SF342">
    <property type="entry name" value="AMINE OXIDASE"/>
    <property type="match status" value="1"/>
</dbReference>
<name>A0AAD5JML2_9FUNG</name>
<dbReference type="SUPFAM" id="SSF51905">
    <property type="entry name" value="FAD/NAD(P)-binding domain"/>
    <property type="match status" value="1"/>
</dbReference>
<gene>
    <name evidence="2" type="ORF">BDA99DRAFT_565736</name>
</gene>
<proteinExistence type="predicted"/>
<accession>A0AAD5JML2</accession>
<dbReference type="AlphaFoldDB" id="A0AAD5JML2"/>
<dbReference type="Gene3D" id="3.50.50.60">
    <property type="entry name" value="FAD/NAD(P)-binding domain"/>
    <property type="match status" value="1"/>
</dbReference>
<dbReference type="InterPro" id="IPR036188">
    <property type="entry name" value="FAD/NAD-bd_sf"/>
</dbReference>
<comment type="caution">
    <text evidence="2">The sequence shown here is derived from an EMBL/GenBank/DDBJ whole genome shotgun (WGS) entry which is preliminary data.</text>
</comment>
<evidence type="ECO:0000313" key="2">
    <source>
        <dbReference type="EMBL" id="KAI9245853.1"/>
    </source>
</evidence>
<dbReference type="Gene3D" id="1.20.1440.240">
    <property type="match status" value="1"/>
</dbReference>
<dbReference type="EMBL" id="JAIXMP010000049">
    <property type="protein sequence ID" value="KAI9245853.1"/>
    <property type="molecule type" value="Genomic_DNA"/>
</dbReference>
<dbReference type="Pfam" id="PF01593">
    <property type="entry name" value="Amino_oxidase"/>
    <property type="match status" value="1"/>
</dbReference>
<protein>
    <submittedName>
        <fullName evidence="2">Flavin-containing amine oxidoreductase-domain containing protein</fullName>
    </submittedName>
</protein>
<dbReference type="InterPro" id="IPR050281">
    <property type="entry name" value="Flavin_monoamine_oxidase"/>
</dbReference>
<evidence type="ECO:0000313" key="3">
    <source>
        <dbReference type="Proteomes" id="UP001209540"/>
    </source>
</evidence>
<dbReference type="InterPro" id="IPR002937">
    <property type="entry name" value="Amino_oxidase"/>
</dbReference>
<reference evidence="2" key="2">
    <citation type="submission" date="2023-02" db="EMBL/GenBank/DDBJ databases">
        <authorList>
            <consortium name="DOE Joint Genome Institute"/>
            <person name="Mondo S.J."/>
            <person name="Chang Y."/>
            <person name="Wang Y."/>
            <person name="Ahrendt S."/>
            <person name="Andreopoulos W."/>
            <person name="Barry K."/>
            <person name="Beard J."/>
            <person name="Benny G.L."/>
            <person name="Blankenship S."/>
            <person name="Bonito G."/>
            <person name="Cuomo C."/>
            <person name="Desiro A."/>
            <person name="Gervers K.A."/>
            <person name="Hundley H."/>
            <person name="Kuo A."/>
            <person name="LaButti K."/>
            <person name="Lang B.F."/>
            <person name="Lipzen A."/>
            <person name="O'Donnell K."/>
            <person name="Pangilinan J."/>
            <person name="Reynolds N."/>
            <person name="Sandor L."/>
            <person name="Smith M.W."/>
            <person name="Tsang A."/>
            <person name="Grigoriev I.V."/>
            <person name="Stajich J.E."/>
            <person name="Spatafora J.W."/>
        </authorList>
    </citation>
    <scope>NUCLEOTIDE SEQUENCE</scope>
    <source>
        <strain evidence="2">RSA 2281</strain>
    </source>
</reference>
<dbReference type="PANTHER" id="PTHR10742">
    <property type="entry name" value="FLAVIN MONOAMINE OXIDASE"/>
    <property type="match status" value="1"/>
</dbReference>
<dbReference type="Proteomes" id="UP001209540">
    <property type="component" value="Unassembled WGS sequence"/>
</dbReference>
<evidence type="ECO:0000259" key="1">
    <source>
        <dbReference type="Pfam" id="PF01593"/>
    </source>
</evidence>
<dbReference type="GO" id="GO:0009063">
    <property type="term" value="P:amino acid catabolic process"/>
    <property type="evidence" value="ECO:0007669"/>
    <property type="project" value="TreeGrafter"/>
</dbReference>
<organism evidence="2 3">
    <name type="scientific">Phascolomyces articulosus</name>
    <dbReference type="NCBI Taxonomy" id="60185"/>
    <lineage>
        <taxon>Eukaryota</taxon>
        <taxon>Fungi</taxon>
        <taxon>Fungi incertae sedis</taxon>
        <taxon>Mucoromycota</taxon>
        <taxon>Mucoromycotina</taxon>
        <taxon>Mucoromycetes</taxon>
        <taxon>Mucorales</taxon>
        <taxon>Lichtheimiaceae</taxon>
        <taxon>Phascolomyces</taxon>
    </lineage>
</organism>
<keyword evidence="3" id="KW-1185">Reference proteome</keyword>
<dbReference type="GO" id="GO:0001716">
    <property type="term" value="F:L-amino-acid oxidase activity"/>
    <property type="evidence" value="ECO:0007669"/>
    <property type="project" value="TreeGrafter"/>
</dbReference>